<comment type="caution">
    <text evidence="1">The sequence shown here is derived from an EMBL/GenBank/DDBJ whole genome shotgun (WGS) entry which is preliminary data.</text>
</comment>
<name>A0A642V6W1_9ASCO</name>
<organism evidence="1 2">
    <name type="scientific">Trichomonascus ciferrii</name>
    <dbReference type="NCBI Taxonomy" id="44093"/>
    <lineage>
        <taxon>Eukaryota</taxon>
        <taxon>Fungi</taxon>
        <taxon>Dikarya</taxon>
        <taxon>Ascomycota</taxon>
        <taxon>Saccharomycotina</taxon>
        <taxon>Dipodascomycetes</taxon>
        <taxon>Dipodascales</taxon>
        <taxon>Trichomonascaceae</taxon>
        <taxon>Trichomonascus</taxon>
        <taxon>Trichomonascus ciferrii complex</taxon>
    </lineage>
</organism>
<dbReference type="CDD" id="cd02440">
    <property type="entry name" value="AdoMet_MTases"/>
    <property type="match status" value="1"/>
</dbReference>
<dbReference type="Pfam" id="PF13489">
    <property type="entry name" value="Methyltransf_23"/>
    <property type="match status" value="1"/>
</dbReference>
<evidence type="ECO:0000313" key="2">
    <source>
        <dbReference type="Proteomes" id="UP000761534"/>
    </source>
</evidence>
<protein>
    <recommendedName>
        <fullName evidence="3">Methyltransferase type 11 domain-containing protein</fullName>
    </recommendedName>
</protein>
<gene>
    <name evidence="1" type="ORF">TRICI_002780</name>
</gene>
<dbReference type="SUPFAM" id="SSF53335">
    <property type="entry name" value="S-adenosyl-L-methionine-dependent methyltransferases"/>
    <property type="match status" value="1"/>
</dbReference>
<reference evidence="1" key="1">
    <citation type="journal article" date="2019" name="G3 (Bethesda)">
        <title>Genome Assemblies of Two Rare Opportunistic Yeast Pathogens: Diutina rugosa (syn. Candida rugosa) and Trichomonascus ciferrii (syn. Candida ciferrii).</title>
        <authorList>
            <person name="Mixao V."/>
            <person name="Saus E."/>
            <person name="Hansen A.P."/>
            <person name="Lass-Florl C."/>
            <person name="Gabaldon T."/>
        </authorList>
    </citation>
    <scope>NUCLEOTIDE SEQUENCE</scope>
    <source>
        <strain evidence="1">CBS 4856</strain>
    </source>
</reference>
<accession>A0A642V6W1</accession>
<keyword evidence="2" id="KW-1185">Reference proteome</keyword>
<dbReference type="EMBL" id="SWFS01000189">
    <property type="protein sequence ID" value="KAA8914944.1"/>
    <property type="molecule type" value="Genomic_DNA"/>
</dbReference>
<dbReference type="OrthoDB" id="3647at2759"/>
<sequence length="224" mass="25142">MHCGHGESREGSSRVIAERLLEEFGPCDDKRVLDFGSGDGYLSRYLLSEVGQVVGTDSSQEMVDKYNANADNQGLSREEMWATVCSDVGETLEDIGLFDYVVSSIVFHHVENIEATTRVLVNKMKEGGWLAVVDLEKVDTPANQEVQLSKPSVAHQHGIKPDELVTAFKNAGLKHVQYVKLFPIKLWWRDNVDDTEITRSRSDGQLLYMVKRNLMLVKGQKQSV</sequence>
<dbReference type="Proteomes" id="UP000761534">
    <property type="component" value="Unassembled WGS sequence"/>
</dbReference>
<dbReference type="AlphaFoldDB" id="A0A642V6W1"/>
<dbReference type="InterPro" id="IPR029063">
    <property type="entry name" value="SAM-dependent_MTases_sf"/>
</dbReference>
<dbReference type="VEuPathDB" id="FungiDB:TRICI_002780"/>
<dbReference type="PANTHER" id="PTHR43861">
    <property type="entry name" value="TRANS-ACONITATE 2-METHYLTRANSFERASE-RELATED"/>
    <property type="match status" value="1"/>
</dbReference>
<dbReference type="Gene3D" id="3.40.50.150">
    <property type="entry name" value="Vaccinia Virus protein VP39"/>
    <property type="match status" value="1"/>
</dbReference>
<proteinExistence type="predicted"/>
<evidence type="ECO:0000313" key="1">
    <source>
        <dbReference type="EMBL" id="KAA8914944.1"/>
    </source>
</evidence>
<evidence type="ECO:0008006" key="3">
    <source>
        <dbReference type="Google" id="ProtNLM"/>
    </source>
</evidence>